<dbReference type="InterPro" id="IPR013083">
    <property type="entry name" value="Znf_RING/FYVE/PHD"/>
</dbReference>
<proteinExistence type="predicted"/>
<evidence type="ECO:0000256" key="2">
    <source>
        <dbReference type="ARBA" id="ARBA00022771"/>
    </source>
</evidence>
<keyword evidence="1" id="KW-0479">Metal-binding</keyword>
<evidence type="ECO:0000256" key="1">
    <source>
        <dbReference type="ARBA" id="ARBA00022723"/>
    </source>
</evidence>
<dbReference type="GO" id="GO:0008270">
    <property type="term" value="F:zinc ion binding"/>
    <property type="evidence" value="ECO:0007669"/>
    <property type="project" value="UniProtKB-KW"/>
</dbReference>
<comment type="caution">
    <text evidence="6">The sequence shown here is derived from an EMBL/GenBank/DDBJ whole genome shotgun (WGS) entry which is preliminary data.</text>
</comment>
<dbReference type="STRING" id="4846.A0A367JKC0"/>
<dbReference type="SMART" id="SM00184">
    <property type="entry name" value="RING"/>
    <property type="match status" value="1"/>
</dbReference>
<protein>
    <recommendedName>
        <fullName evidence="5">RING-type domain-containing protein</fullName>
    </recommendedName>
</protein>
<dbReference type="InterPro" id="IPR001841">
    <property type="entry name" value="Znf_RING"/>
</dbReference>
<dbReference type="PROSITE" id="PS00518">
    <property type="entry name" value="ZF_RING_1"/>
    <property type="match status" value="1"/>
</dbReference>
<dbReference type="Pfam" id="PF13445">
    <property type="entry name" value="zf-RING_UBOX"/>
    <property type="match status" value="1"/>
</dbReference>
<dbReference type="PROSITE" id="PS50089">
    <property type="entry name" value="ZF_RING_2"/>
    <property type="match status" value="1"/>
</dbReference>
<feature type="domain" description="RING-type" evidence="5">
    <location>
        <begin position="83"/>
        <end position="120"/>
    </location>
</feature>
<evidence type="ECO:0000256" key="3">
    <source>
        <dbReference type="ARBA" id="ARBA00022833"/>
    </source>
</evidence>
<dbReference type="EMBL" id="PJQM01003167">
    <property type="protein sequence ID" value="RCH90387.1"/>
    <property type="molecule type" value="Genomic_DNA"/>
</dbReference>
<evidence type="ECO:0000313" key="6">
    <source>
        <dbReference type="EMBL" id="RCH90387.1"/>
    </source>
</evidence>
<evidence type="ECO:0000259" key="5">
    <source>
        <dbReference type="PROSITE" id="PS50089"/>
    </source>
</evidence>
<dbReference type="InterPro" id="IPR027370">
    <property type="entry name" value="Znf-RING_euk"/>
</dbReference>
<dbReference type="InterPro" id="IPR017907">
    <property type="entry name" value="Znf_RING_CS"/>
</dbReference>
<dbReference type="AlphaFoldDB" id="A0A367JKC0"/>
<gene>
    <name evidence="6" type="ORF">CU098_002680</name>
</gene>
<feature type="non-terminal residue" evidence="6">
    <location>
        <position position="1"/>
    </location>
</feature>
<evidence type="ECO:0000256" key="4">
    <source>
        <dbReference type="PROSITE-ProRule" id="PRU00175"/>
    </source>
</evidence>
<sequence>TPLTACMEQVYRLEQELSLYQYYIESQMQLLQNLGSIVHYQSPRLTTHWNSRYQRSQQVYQALLDQFSLLLENQLACPQDMTCVICLSALHEPVTLRGCHHTFCKECLQQHYCYSCSFQKKKRGFIASLIKNPLIECSCFALDLEGQLVSAQHPPCPLCRRAFTPQDCELDIELEKLIMAYDKQKETKKKNRRSSFKSCAQYINSSLARITC</sequence>
<dbReference type="Gene3D" id="3.30.40.10">
    <property type="entry name" value="Zinc/RING finger domain, C3HC4 (zinc finger)"/>
    <property type="match status" value="1"/>
</dbReference>
<dbReference type="OrthoDB" id="2358609at2759"/>
<keyword evidence="7" id="KW-1185">Reference proteome</keyword>
<dbReference type="SUPFAM" id="SSF57850">
    <property type="entry name" value="RING/U-box"/>
    <property type="match status" value="1"/>
</dbReference>
<accession>A0A367JKC0</accession>
<name>A0A367JKC0_RHIST</name>
<organism evidence="6 7">
    <name type="scientific">Rhizopus stolonifer</name>
    <name type="common">Rhizopus nigricans</name>
    <dbReference type="NCBI Taxonomy" id="4846"/>
    <lineage>
        <taxon>Eukaryota</taxon>
        <taxon>Fungi</taxon>
        <taxon>Fungi incertae sedis</taxon>
        <taxon>Mucoromycota</taxon>
        <taxon>Mucoromycotina</taxon>
        <taxon>Mucoromycetes</taxon>
        <taxon>Mucorales</taxon>
        <taxon>Mucorineae</taxon>
        <taxon>Rhizopodaceae</taxon>
        <taxon>Rhizopus</taxon>
    </lineage>
</organism>
<evidence type="ECO:0000313" key="7">
    <source>
        <dbReference type="Proteomes" id="UP000253551"/>
    </source>
</evidence>
<keyword evidence="2 4" id="KW-0863">Zinc-finger</keyword>
<dbReference type="Proteomes" id="UP000253551">
    <property type="component" value="Unassembled WGS sequence"/>
</dbReference>
<keyword evidence="3" id="KW-0862">Zinc</keyword>
<reference evidence="6 7" key="1">
    <citation type="journal article" date="2018" name="G3 (Bethesda)">
        <title>Phylogenetic and Phylogenomic Definition of Rhizopus Species.</title>
        <authorList>
            <person name="Gryganskyi A.P."/>
            <person name="Golan J."/>
            <person name="Dolatabadi S."/>
            <person name="Mondo S."/>
            <person name="Robb S."/>
            <person name="Idnurm A."/>
            <person name="Muszewska A."/>
            <person name="Steczkiewicz K."/>
            <person name="Masonjones S."/>
            <person name="Liao H.L."/>
            <person name="Gajdeczka M.T."/>
            <person name="Anike F."/>
            <person name="Vuek A."/>
            <person name="Anishchenko I.M."/>
            <person name="Voigt K."/>
            <person name="de Hoog G.S."/>
            <person name="Smith M.E."/>
            <person name="Heitman J."/>
            <person name="Vilgalys R."/>
            <person name="Stajich J.E."/>
        </authorList>
    </citation>
    <scope>NUCLEOTIDE SEQUENCE [LARGE SCALE GENOMIC DNA]</scope>
    <source>
        <strain evidence="6 7">LSU 92-RS-03</strain>
    </source>
</reference>